<protein>
    <submittedName>
        <fullName evidence="1">Uncharacterized protein</fullName>
    </submittedName>
</protein>
<dbReference type="EMBL" id="JARXVE010000016">
    <property type="protein sequence ID" value="MDH6199223.1"/>
    <property type="molecule type" value="Genomic_DNA"/>
</dbReference>
<proteinExistence type="predicted"/>
<sequence>MSVYVDMQINNDPLTSIGITRTSERGSQPDSVNTYRWVLYRDQSGKTEGFVEHRYGDGAVALVHKVLGAVLEVDR</sequence>
<gene>
    <name evidence="1" type="ORF">M2272_005891</name>
</gene>
<reference evidence="1 2" key="1">
    <citation type="submission" date="2023-04" db="EMBL/GenBank/DDBJ databases">
        <title>Forest soil microbial communities from Buena Vista Peninsula, Colon Province, Panama.</title>
        <authorList>
            <person name="Bouskill N."/>
        </authorList>
    </citation>
    <scope>NUCLEOTIDE SEQUENCE [LARGE SCALE GENOMIC DNA]</scope>
    <source>
        <strain evidence="1 2">AC80</strain>
    </source>
</reference>
<comment type="caution">
    <text evidence="1">The sequence shown here is derived from an EMBL/GenBank/DDBJ whole genome shotgun (WGS) entry which is preliminary data.</text>
</comment>
<accession>A0ABT6L8E3</accession>
<organism evidence="1 2">
    <name type="scientific">Mycolicibacterium frederiksbergense</name>
    <dbReference type="NCBI Taxonomy" id="117567"/>
    <lineage>
        <taxon>Bacteria</taxon>
        <taxon>Bacillati</taxon>
        <taxon>Actinomycetota</taxon>
        <taxon>Actinomycetes</taxon>
        <taxon>Mycobacteriales</taxon>
        <taxon>Mycobacteriaceae</taxon>
        <taxon>Mycolicibacterium</taxon>
    </lineage>
</organism>
<keyword evidence="2" id="KW-1185">Reference proteome</keyword>
<name>A0ABT6L8E3_9MYCO</name>
<dbReference type="RefSeq" id="WP_280835774.1">
    <property type="nucleotide sequence ID" value="NZ_JARXVE010000016.1"/>
</dbReference>
<evidence type="ECO:0000313" key="1">
    <source>
        <dbReference type="EMBL" id="MDH6199223.1"/>
    </source>
</evidence>
<dbReference type="Proteomes" id="UP001160130">
    <property type="component" value="Unassembled WGS sequence"/>
</dbReference>
<evidence type="ECO:0000313" key="2">
    <source>
        <dbReference type="Proteomes" id="UP001160130"/>
    </source>
</evidence>